<dbReference type="GO" id="GO:0006457">
    <property type="term" value="P:protein folding"/>
    <property type="evidence" value="ECO:0007669"/>
    <property type="project" value="InterPro"/>
</dbReference>
<dbReference type="EMBL" id="VEPZ02000879">
    <property type="protein sequence ID" value="KAE8713373.1"/>
    <property type="molecule type" value="Genomic_DNA"/>
</dbReference>
<evidence type="ECO:0000313" key="7">
    <source>
        <dbReference type="Proteomes" id="UP000436088"/>
    </source>
</evidence>
<protein>
    <submittedName>
        <fullName evidence="6">Calreticulin</fullName>
    </submittedName>
</protein>
<dbReference type="GO" id="GO:0051082">
    <property type="term" value="F:unfolded protein binding"/>
    <property type="evidence" value="ECO:0007669"/>
    <property type="project" value="InterPro"/>
</dbReference>
<dbReference type="Proteomes" id="UP000436088">
    <property type="component" value="Unassembled WGS sequence"/>
</dbReference>
<proteinExistence type="inferred from homology"/>
<comment type="subcellular location">
    <subcellularLocation>
        <location evidence="1">Endoplasmic reticulum</location>
    </subcellularLocation>
</comment>
<keyword evidence="3" id="KW-0256">Endoplasmic reticulum</keyword>
<dbReference type="PANTHER" id="PTHR11073">
    <property type="entry name" value="CALRETICULIN AND CALNEXIN"/>
    <property type="match status" value="1"/>
</dbReference>
<sequence>MAIHKRILNLSSLVLVSFFVIASAEVFFEERFDDGWESRWVKSDWEKDVNFSGEWILTSGKWNGDPNDKVFKLVTFTSHKFYAISAKFPQATTRPRLYLYTDWNLLPPKRIKDPNYKGKGEAPMIDNPDHNKINVLFCQENSGTLFDNILEADDVEYAKELAEETWGKHRDAEKAAFEEAEKKRKGEVIKMVMEVSPKAKIMDGV</sequence>
<organism evidence="6 7">
    <name type="scientific">Hibiscus syriacus</name>
    <name type="common">Rose of Sharon</name>
    <dbReference type="NCBI Taxonomy" id="106335"/>
    <lineage>
        <taxon>Eukaryota</taxon>
        <taxon>Viridiplantae</taxon>
        <taxon>Streptophyta</taxon>
        <taxon>Embryophyta</taxon>
        <taxon>Tracheophyta</taxon>
        <taxon>Spermatophyta</taxon>
        <taxon>Magnoliopsida</taxon>
        <taxon>eudicotyledons</taxon>
        <taxon>Gunneridae</taxon>
        <taxon>Pentapetalae</taxon>
        <taxon>rosids</taxon>
        <taxon>malvids</taxon>
        <taxon>Malvales</taxon>
        <taxon>Malvaceae</taxon>
        <taxon>Malvoideae</taxon>
        <taxon>Hibiscus</taxon>
    </lineage>
</organism>
<evidence type="ECO:0000313" key="6">
    <source>
        <dbReference type="EMBL" id="KAE8713373.1"/>
    </source>
</evidence>
<name>A0A6A3BAE5_HIBSY</name>
<dbReference type="InterPro" id="IPR001580">
    <property type="entry name" value="Calret/calnex"/>
</dbReference>
<feature type="chain" id="PRO_5025473954" evidence="5">
    <location>
        <begin position="25"/>
        <end position="205"/>
    </location>
</feature>
<comment type="similarity">
    <text evidence="2">Belongs to the calreticulin family.</text>
</comment>
<evidence type="ECO:0000256" key="1">
    <source>
        <dbReference type="ARBA" id="ARBA00004240"/>
    </source>
</evidence>
<reference evidence="6" key="1">
    <citation type="submission" date="2019-09" db="EMBL/GenBank/DDBJ databases">
        <title>Draft genome information of white flower Hibiscus syriacus.</title>
        <authorList>
            <person name="Kim Y.-M."/>
        </authorList>
    </citation>
    <scope>NUCLEOTIDE SEQUENCE [LARGE SCALE GENOMIC DNA]</scope>
    <source>
        <strain evidence="6">YM2019G1</strain>
    </source>
</reference>
<evidence type="ECO:0000256" key="3">
    <source>
        <dbReference type="ARBA" id="ARBA00022824"/>
    </source>
</evidence>
<dbReference type="GO" id="GO:0036503">
    <property type="term" value="P:ERAD pathway"/>
    <property type="evidence" value="ECO:0007669"/>
    <property type="project" value="TreeGrafter"/>
</dbReference>
<comment type="caution">
    <text evidence="6">The sequence shown here is derived from an EMBL/GenBank/DDBJ whole genome shotgun (WGS) entry which is preliminary data.</text>
</comment>
<gene>
    <name evidence="6" type="ORF">F3Y22_tig00110213pilonHSYRG00385</name>
</gene>
<dbReference type="Gene3D" id="2.60.120.200">
    <property type="match status" value="2"/>
</dbReference>
<dbReference type="InterPro" id="IPR013320">
    <property type="entry name" value="ConA-like_dom_sf"/>
</dbReference>
<dbReference type="PANTHER" id="PTHR11073:SF2">
    <property type="entry name" value="CALRETICULIN"/>
    <property type="match status" value="1"/>
</dbReference>
<dbReference type="GO" id="GO:0005789">
    <property type="term" value="C:endoplasmic reticulum membrane"/>
    <property type="evidence" value="ECO:0007669"/>
    <property type="project" value="TreeGrafter"/>
</dbReference>
<evidence type="ECO:0000256" key="4">
    <source>
        <dbReference type="ARBA" id="ARBA00037091"/>
    </source>
</evidence>
<keyword evidence="5" id="KW-0732">Signal</keyword>
<evidence type="ECO:0000256" key="5">
    <source>
        <dbReference type="SAM" id="SignalP"/>
    </source>
</evidence>
<dbReference type="SUPFAM" id="SSF49899">
    <property type="entry name" value="Concanavalin A-like lectins/glucanases"/>
    <property type="match status" value="1"/>
</dbReference>
<dbReference type="AlphaFoldDB" id="A0A6A3BAE5"/>
<dbReference type="GO" id="GO:0005509">
    <property type="term" value="F:calcium ion binding"/>
    <property type="evidence" value="ECO:0007669"/>
    <property type="project" value="InterPro"/>
</dbReference>
<comment type="function">
    <text evidence="4">Molecular calcium-binding chaperone promoting folding, oligomeric assembly and quality control in the ER via the calreticulin/calnexin cycle. This lectin may interact transiently with almost all of the monoglucosylated glycoproteins that are synthesized in the ER.</text>
</comment>
<accession>A0A6A3BAE5</accession>
<keyword evidence="7" id="KW-1185">Reference proteome</keyword>
<feature type="signal peptide" evidence="5">
    <location>
        <begin position="1"/>
        <end position="24"/>
    </location>
</feature>
<evidence type="ECO:0000256" key="2">
    <source>
        <dbReference type="ARBA" id="ARBA00010983"/>
    </source>
</evidence>